<dbReference type="InParanoid" id="A0A0D2J6G4"/>
<protein>
    <submittedName>
        <fullName evidence="2">Uncharacterized protein</fullName>
    </submittedName>
</protein>
<feature type="region of interest" description="Disordered" evidence="1">
    <location>
        <begin position="186"/>
        <end position="255"/>
    </location>
</feature>
<comment type="caution">
    <text evidence="2">The sequence shown here is derived from an EMBL/GenBank/DDBJ whole genome shotgun (WGS) entry which is preliminary data.</text>
</comment>
<keyword evidence="3" id="KW-1185">Reference proteome</keyword>
<evidence type="ECO:0000313" key="2">
    <source>
        <dbReference type="EMBL" id="KIX11281.1"/>
    </source>
</evidence>
<reference evidence="2 3" key="1">
    <citation type="submission" date="2013-11" db="EMBL/GenBank/DDBJ databases">
        <title>Metagenomic analysis of a methanogenic consortium involved in long chain n-alkane degradation.</title>
        <authorList>
            <person name="Davidova I.A."/>
            <person name="Callaghan A.V."/>
            <person name="Wawrik B."/>
            <person name="Pruitt S."/>
            <person name="Marks C."/>
            <person name="Duncan K.E."/>
            <person name="Suflita J.M."/>
        </authorList>
    </citation>
    <scope>NUCLEOTIDE SEQUENCE [LARGE SCALE GENOMIC DNA]</scope>
    <source>
        <strain evidence="2 3">SPR</strain>
    </source>
</reference>
<feature type="compositionally biased region" description="Polar residues" evidence="1">
    <location>
        <begin position="220"/>
        <end position="231"/>
    </location>
</feature>
<organism evidence="2 3">
    <name type="scientific">Dethiosulfatarculus sandiegensis</name>
    <dbReference type="NCBI Taxonomy" id="1429043"/>
    <lineage>
        <taxon>Bacteria</taxon>
        <taxon>Pseudomonadati</taxon>
        <taxon>Thermodesulfobacteriota</taxon>
        <taxon>Desulfarculia</taxon>
        <taxon>Desulfarculales</taxon>
        <taxon>Desulfarculaceae</taxon>
        <taxon>Dethiosulfatarculus</taxon>
    </lineage>
</organism>
<evidence type="ECO:0000256" key="1">
    <source>
        <dbReference type="SAM" id="MobiDB-lite"/>
    </source>
</evidence>
<name>A0A0D2J6G4_9BACT</name>
<evidence type="ECO:0000313" key="3">
    <source>
        <dbReference type="Proteomes" id="UP000032233"/>
    </source>
</evidence>
<accession>A0A0D2J6G4</accession>
<dbReference type="Proteomes" id="UP000032233">
    <property type="component" value="Unassembled WGS sequence"/>
</dbReference>
<gene>
    <name evidence="2" type="ORF">X474_26320</name>
</gene>
<dbReference type="AlphaFoldDB" id="A0A0D2J6G4"/>
<proteinExistence type="predicted"/>
<dbReference type="EMBL" id="AZAC01000067">
    <property type="protein sequence ID" value="KIX11281.1"/>
    <property type="molecule type" value="Genomic_DNA"/>
</dbReference>
<sequence>MIQFLFIHFKMSDNMNHLKQNHLIRLACLMIMLTIGLAAPAWAGDEPGPEIAIFAKIKLYIQASQELEACRLVDGELSKYKDTPTYAEAQKYLRAHGISIDDALGSYTAKKLVQLQNDTEAKRMAEKGLPDPGPRPRYKDAWGKPVRIELVSRGGFIYLVRSAGPDGVYMNSDDYVVGTRADRPIDQGLSAPKLKKSASQAARSSLYRRGSKPPKLGLGMNSSDQQSSGKNQKLPVIPETKNGEAEVSLDDLLQK</sequence>